<feature type="region of interest" description="Disordered" evidence="1">
    <location>
        <begin position="85"/>
        <end position="135"/>
    </location>
</feature>
<name>A0A9Y6JHY9_9CICH</name>
<keyword evidence="2" id="KW-1185">Reference proteome</keyword>
<feature type="compositionally biased region" description="Polar residues" evidence="1">
    <location>
        <begin position="525"/>
        <end position="534"/>
    </location>
</feature>
<feature type="region of interest" description="Disordered" evidence="1">
    <location>
        <begin position="319"/>
        <end position="407"/>
    </location>
</feature>
<feature type="region of interest" description="Disordered" evidence="1">
    <location>
        <begin position="428"/>
        <end position="465"/>
    </location>
</feature>
<gene>
    <name evidence="3" type="primary">LOC102212169</name>
</gene>
<evidence type="ECO:0000313" key="3">
    <source>
        <dbReference type="RefSeq" id="XP_013768920.1"/>
    </source>
</evidence>
<feature type="region of interest" description="Disordered" evidence="1">
    <location>
        <begin position="1"/>
        <end position="47"/>
    </location>
</feature>
<dbReference type="GeneID" id="102212169"/>
<dbReference type="AlphaFoldDB" id="A0A9Y6JHY9"/>
<evidence type="ECO:0000256" key="1">
    <source>
        <dbReference type="SAM" id="MobiDB-lite"/>
    </source>
</evidence>
<feature type="region of interest" description="Disordered" evidence="1">
    <location>
        <begin position="494"/>
        <end position="549"/>
    </location>
</feature>
<sequence length="580" mass="61946">MHSSQSASSLDQQTPPPSTCLIRSLPPQSTLVFDPAPSGSPREDRKTLCSVGSLPALCVDAPVEDLAPPPPLEEEELSVQWTITSPAPVPPVQAPPPPRLHPQILSPVETLKPSYTRQPQATPPDSSHILSPPPAPHATRNWSCLYLDQDVIDSPSLPISSHLYSPPDSPANIPPVSRPDLPVSPPTVALPVERWAENVNRYYGSQSTGGGGLVAAALVTPGEELSELESLYQASLLAPSMHRGSRGVSPQPSGSKPGVRRRQLGPGRSKTPTAEIERDAYRTPIAGLQKPPSAEDESYSAENLRRIARSLSGTVIGLRPQNLAPSHSCDPSVSRPPLRHSSSSSSLLRRSSSSTLHHPSSPSFTADHSHHHQPRLHGPSPPAQHPPTQTSQPPSSRPSSWGHSGAGASIQQHVLVVPDRRQTLSAHGVPLSYGTLPRAPRRAPPPSTSSLPRPRAGTGPASPLGQQSLYATMLRPRRSAASANGHYGHPSLGYAPHHLRASDGPAHPLRLDIPPDGDWRRDTNSRTVQPSSSWDARLARHPQPPRPPQLCSLCQQLPAEPARSCCSSCGAYVARFRPTS</sequence>
<feature type="compositionally biased region" description="Pro residues" evidence="1">
    <location>
        <begin position="87"/>
        <end position="100"/>
    </location>
</feature>
<organism evidence="2 3">
    <name type="scientific">Pundamilia nyererei</name>
    <dbReference type="NCBI Taxonomy" id="303518"/>
    <lineage>
        <taxon>Eukaryota</taxon>
        <taxon>Metazoa</taxon>
        <taxon>Chordata</taxon>
        <taxon>Craniata</taxon>
        <taxon>Vertebrata</taxon>
        <taxon>Euteleostomi</taxon>
        <taxon>Actinopterygii</taxon>
        <taxon>Neopterygii</taxon>
        <taxon>Teleostei</taxon>
        <taxon>Neoteleostei</taxon>
        <taxon>Acanthomorphata</taxon>
        <taxon>Ovalentaria</taxon>
        <taxon>Cichlomorphae</taxon>
        <taxon>Cichliformes</taxon>
        <taxon>Cichlidae</taxon>
        <taxon>African cichlids</taxon>
        <taxon>Pseudocrenilabrinae</taxon>
        <taxon>Haplochromini</taxon>
        <taxon>Pundamilia</taxon>
    </lineage>
</organism>
<feature type="region of interest" description="Disordered" evidence="1">
    <location>
        <begin position="241"/>
        <end position="301"/>
    </location>
</feature>
<dbReference type="RefSeq" id="XP_013768920.1">
    <property type="nucleotide sequence ID" value="XM_013913466.1"/>
</dbReference>
<dbReference type="Proteomes" id="UP000695023">
    <property type="component" value="Unplaced"/>
</dbReference>
<accession>A0A9Y6JHY9</accession>
<feature type="compositionally biased region" description="Polar residues" evidence="1">
    <location>
        <begin position="113"/>
        <end position="129"/>
    </location>
</feature>
<feature type="compositionally biased region" description="Polar residues" evidence="1">
    <location>
        <begin position="1"/>
        <end position="13"/>
    </location>
</feature>
<reference evidence="3" key="1">
    <citation type="submission" date="2025-08" db="UniProtKB">
        <authorList>
            <consortium name="RefSeq"/>
        </authorList>
    </citation>
    <scope>IDENTIFICATION</scope>
</reference>
<proteinExistence type="predicted"/>
<feature type="compositionally biased region" description="Low complexity" evidence="1">
    <location>
        <begin position="335"/>
        <end position="363"/>
    </location>
</feature>
<feature type="compositionally biased region" description="Low complexity" evidence="1">
    <location>
        <begin position="386"/>
        <end position="400"/>
    </location>
</feature>
<protein>
    <submittedName>
        <fullName evidence="3">Proline-rich protein 36-like</fullName>
    </submittedName>
</protein>
<feature type="compositionally biased region" description="Pro residues" evidence="1">
    <location>
        <begin position="167"/>
        <end position="179"/>
    </location>
</feature>
<evidence type="ECO:0000313" key="2">
    <source>
        <dbReference type="Proteomes" id="UP000695023"/>
    </source>
</evidence>
<feature type="region of interest" description="Disordered" evidence="1">
    <location>
        <begin position="158"/>
        <end position="179"/>
    </location>
</feature>